<dbReference type="EMBL" id="LCRD01000077">
    <property type="protein sequence ID" value="KKW28288.1"/>
    <property type="molecule type" value="Genomic_DNA"/>
</dbReference>
<keyword evidence="2" id="KW-0812">Transmembrane</keyword>
<evidence type="ECO:0000256" key="2">
    <source>
        <dbReference type="SAM" id="Phobius"/>
    </source>
</evidence>
<dbReference type="Proteomes" id="UP000034846">
    <property type="component" value="Unassembled WGS sequence"/>
</dbReference>
<dbReference type="AlphaFoldDB" id="A0A0G1XAK0"/>
<evidence type="ECO:0000256" key="1">
    <source>
        <dbReference type="SAM" id="MobiDB-lite"/>
    </source>
</evidence>
<keyword evidence="2" id="KW-0472">Membrane</keyword>
<accession>A0A0G1XAK0</accession>
<organism evidence="3 4">
    <name type="scientific">Candidatus Uhrbacteria bacterium GW2011_GWD2_52_7</name>
    <dbReference type="NCBI Taxonomy" id="1618989"/>
    <lineage>
        <taxon>Bacteria</taxon>
        <taxon>Candidatus Uhriibacteriota</taxon>
    </lineage>
</organism>
<comment type="caution">
    <text evidence="3">The sequence shown here is derived from an EMBL/GenBank/DDBJ whole genome shotgun (WGS) entry which is preliminary data.</text>
</comment>
<evidence type="ECO:0000313" key="3">
    <source>
        <dbReference type="EMBL" id="KKW28288.1"/>
    </source>
</evidence>
<protein>
    <submittedName>
        <fullName evidence="3">Uncharacterized protein</fullName>
    </submittedName>
</protein>
<sequence>MTISPIAPLVISPPRSFCTSRSIAETNERNCACVYGRFSSDLRSPLSIFSREYNSRAPLRFTTVKSSNSISSSVENRNAHRARSHSRRRRTDMPSGVMRESTTRVDLLVQTGQCVPLLHHLATNERWNAQIVVVLLCLLLLLLHGLRLRVRL</sequence>
<feature type="transmembrane region" description="Helical" evidence="2">
    <location>
        <begin position="127"/>
        <end position="146"/>
    </location>
</feature>
<name>A0A0G1XAK0_9BACT</name>
<reference evidence="3 4" key="1">
    <citation type="journal article" date="2015" name="Nature">
        <title>rRNA introns, odd ribosomes, and small enigmatic genomes across a large radiation of phyla.</title>
        <authorList>
            <person name="Brown C.T."/>
            <person name="Hug L.A."/>
            <person name="Thomas B.C."/>
            <person name="Sharon I."/>
            <person name="Castelle C.J."/>
            <person name="Singh A."/>
            <person name="Wilkins M.J."/>
            <person name="Williams K.H."/>
            <person name="Banfield J.F."/>
        </authorList>
    </citation>
    <scope>NUCLEOTIDE SEQUENCE [LARGE SCALE GENOMIC DNA]</scope>
</reference>
<feature type="region of interest" description="Disordered" evidence="1">
    <location>
        <begin position="70"/>
        <end position="97"/>
    </location>
</feature>
<evidence type="ECO:0000313" key="4">
    <source>
        <dbReference type="Proteomes" id="UP000034846"/>
    </source>
</evidence>
<feature type="compositionally biased region" description="Basic residues" evidence="1">
    <location>
        <begin position="79"/>
        <end position="90"/>
    </location>
</feature>
<proteinExistence type="predicted"/>
<gene>
    <name evidence="3" type="ORF">UY72_C0077G0007</name>
</gene>
<keyword evidence="2" id="KW-1133">Transmembrane helix</keyword>